<evidence type="ECO:0000313" key="1">
    <source>
        <dbReference type="EMBL" id="KAI3715829.1"/>
    </source>
</evidence>
<reference evidence="2" key="1">
    <citation type="journal article" date="2022" name="Mol. Ecol. Resour.">
        <title>The genomes of chicory, endive, great burdock and yacon provide insights into Asteraceae palaeo-polyploidization history and plant inulin production.</title>
        <authorList>
            <person name="Fan W."/>
            <person name="Wang S."/>
            <person name="Wang H."/>
            <person name="Wang A."/>
            <person name="Jiang F."/>
            <person name="Liu H."/>
            <person name="Zhao H."/>
            <person name="Xu D."/>
            <person name="Zhang Y."/>
        </authorList>
    </citation>
    <scope>NUCLEOTIDE SEQUENCE [LARGE SCALE GENOMIC DNA]</scope>
    <source>
        <strain evidence="2">cv. Niubang</strain>
    </source>
</reference>
<evidence type="ECO:0000313" key="2">
    <source>
        <dbReference type="Proteomes" id="UP001055879"/>
    </source>
</evidence>
<gene>
    <name evidence="1" type="ORF">L6452_22817</name>
</gene>
<protein>
    <submittedName>
        <fullName evidence="1">Uncharacterized protein</fullName>
    </submittedName>
</protein>
<dbReference type="EMBL" id="CM042053">
    <property type="protein sequence ID" value="KAI3715829.1"/>
    <property type="molecule type" value="Genomic_DNA"/>
</dbReference>
<dbReference type="Proteomes" id="UP001055879">
    <property type="component" value="Linkage Group LG07"/>
</dbReference>
<name>A0ACB9AZZ3_ARCLA</name>
<comment type="caution">
    <text evidence="1">The sequence shown here is derived from an EMBL/GenBank/DDBJ whole genome shotgun (WGS) entry which is preliminary data.</text>
</comment>
<organism evidence="1 2">
    <name type="scientific">Arctium lappa</name>
    <name type="common">Greater burdock</name>
    <name type="synonym">Lappa major</name>
    <dbReference type="NCBI Taxonomy" id="4217"/>
    <lineage>
        <taxon>Eukaryota</taxon>
        <taxon>Viridiplantae</taxon>
        <taxon>Streptophyta</taxon>
        <taxon>Embryophyta</taxon>
        <taxon>Tracheophyta</taxon>
        <taxon>Spermatophyta</taxon>
        <taxon>Magnoliopsida</taxon>
        <taxon>eudicotyledons</taxon>
        <taxon>Gunneridae</taxon>
        <taxon>Pentapetalae</taxon>
        <taxon>asterids</taxon>
        <taxon>campanulids</taxon>
        <taxon>Asterales</taxon>
        <taxon>Asteraceae</taxon>
        <taxon>Carduoideae</taxon>
        <taxon>Cardueae</taxon>
        <taxon>Arctiinae</taxon>
        <taxon>Arctium</taxon>
    </lineage>
</organism>
<reference evidence="1 2" key="2">
    <citation type="journal article" date="2022" name="Mol. Ecol. Resour.">
        <title>The genomes of chicory, endive, great burdock and yacon provide insights into Asteraceae paleo-polyploidization history and plant inulin production.</title>
        <authorList>
            <person name="Fan W."/>
            <person name="Wang S."/>
            <person name="Wang H."/>
            <person name="Wang A."/>
            <person name="Jiang F."/>
            <person name="Liu H."/>
            <person name="Zhao H."/>
            <person name="Xu D."/>
            <person name="Zhang Y."/>
        </authorList>
    </citation>
    <scope>NUCLEOTIDE SEQUENCE [LARGE SCALE GENOMIC DNA]</scope>
    <source>
        <strain evidence="2">cv. Niubang</strain>
    </source>
</reference>
<keyword evidence="2" id="KW-1185">Reference proteome</keyword>
<proteinExistence type="predicted"/>
<sequence length="412" mass="45455">MMELPQSPIPLAPLLLRNILLPLFIYTDKSLLNLTHKFKLFEILRYTIITAFVFFLKFIPTFIPSSLNPTHTSDFSDSDSDSSAINWVPFLKGAAGKCNNETADNSLAGDTCIARALSQLLAIVNEIPVSSRKYDIVRSYAEKLMDENLEEGYESLRKVNATVLSGAFSRALGQLELLAAAARTATAREEGEVSGGGGGGGEVVKTSGGGYFGLNRVFKTVGHYGDAAWTRFVKRKPRVGGSAEKLSAELLWLAQKLAACGSADEAVRQWASATKLASFALSAQLRLQGSLVKLSALLFKQATCMGGEDDDEGNMEEVRKIKMKMLMSWLPFICRASNGTDTPVLSFHEKLELETVLGELIGSLKHEEEQEKVLALWLHHFTHCQSTDWPNLYLYYTRWCATSRKLLILEGK</sequence>
<accession>A0ACB9AZZ3</accession>